<comment type="caution">
    <text evidence="1">The sequence shown here is derived from an EMBL/GenBank/DDBJ whole genome shotgun (WGS) entry which is preliminary data.</text>
</comment>
<reference evidence="1 2" key="1">
    <citation type="submission" date="2007-08" db="EMBL/GenBank/DDBJ databases">
        <authorList>
            <person name="Fulton L."/>
            <person name="Clifton S."/>
            <person name="Fulton B."/>
            <person name="Xu J."/>
            <person name="Minx P."/>
            <person name="Pepin K.H."/>
            <person name="Johnson M."/>
            <person name="Thiruvilangam P."/>
            <person name="Bhonagiri V."/>
            <person name="Nash W.E."/>
            <person name="Mardis E.R."/>
            <person name="Wilson R.K."/>
        </authorList>
    </citation>
    <scope>NUCLEOTIDE SEQUENCE [LARGE SCALE GENOMIC DNA]</scope>
    <source>
        <strain evidence="2">ATCC BAA-613 / DSM 15670 / CCUG 46953 / JCM 12243 / WAL 16351</strain>
    </source>
</reference>
<proteinExistence type="predicted"/>
<reference evidence="1 2" key="2">
    <citation type="submission" date="2007-09" db="EMBL/GenBank/DDBJ databases">
        <title>Draft genome sequence of Clostridium bolteae (ATCC BAA-613).</title>
        <authorList>
            <person name="Sudarsanam P."/>
            <person name="Ley R."/>
            <person name="Guruge J."/>
            <person name="Turnbaugh P.J."/>
            <person name="Mahowald M."/>
            <person name="Liep D."/>
            <person name="Gordon J."/>
        </authorList>
    </citation>
    <scope>NUCLEOTIDE SEQUENCE [LARGE SCALE GENOMIC DNA]</scope>
    <source>
        <strain evidence="2">ATCC BAA-613 / DSM 15670 / CCUG 46953 / JCM 12243 / WAL 16351</strain>
    </source>
</reference>
<gene>
    <name evidence="1" type="ORF">CLOBOL_01457</name>
</gene>
<dbReference type="PaxDb" id="411902-CLOBOL_01457"/>
<accession>A8RKZ5</accession>
<evidence type="ECO:0000313" key="1">
    <source>
        <dbReference type="EMBL" id="EDP18103.1"/>
    </source>
</evidence>
<name>A8RKZ5_ENTBW</name>
<evidence type="ECO:0000313" key="2">
    <source>
        <dbReference type="Proteomes" id="UP000005396"/>
    </source>
</evidence>
<dbReference type="EMBL" id="ABCC02000017">
    <property type="protein sequence ID" value="EDP18103.1"/>
    <property type="molecule type" value="Genomic_DNA"/>
</dbReference>
<dbReference type="HOGENOM" id="CLU_3355374_0_0_9"/>
<sequence length="36" mass="4288">MSAMAADTFFVWCARFWGRRAWAAVLHTFYINYTIL</sequence>
<organism evidence="1 2">
    <name type="scientific">Enterocloster bolteae (strain ATCC BAA-613 / DSM 15670 / CCUG 46953 / JCM 12243 / WAL 16351)</name>
    <name type="common">Clostridium bolteae</name>
    <dbReference type="NCBI Taxonomy" id="411902"/>
    <lineage>
        <taxon>Bacteria</taxon>
        <taxon>Bacillati</taxon>
        <taxon>Bacillota</taxon>
        <taxon>Clostridia</taxon>
        <taxon>Lachnospirales</taxon>
        <taxon>Lachnospiraceae</taxon>
        <taxon>Enterocloster</taxon>
    </lineage>
</organism>
<protein>
    <submittedName>
        <fullName evidence="1">Uncharacterized protein</fullName>
    </submittedName>
</protein>
<dbReference type="Proteomes" id="UP000005396">
    <property type="component" value="Unassembled WGS sequence"/>
</dbReference>
<dbReference type="AlphaFoldDB" id="A8RKZ5"/>